<dbReference type="SUPFAM" id="SSF56219">
    <property type="entry name" value="DNase I-like"/>
    <property type="match status" value="1"/>
</dbReference>
<dbReference type="Proteomes" id="UP001500888">
    <property type="component" value="Unassembled WGS sequence"/>
</dbReference>
<comment type="caution">
    <text evidence="3">The sequence shown here is derived from an EMBL/GenBank/DDBJ whole genome shotgun (WGS) entry which is preliminary data.</text>
</comment>
<keyword evidence="1" id="KW-1133">Transmembrane helix</keyword>
<reference evidence="4" key="1">
    <citation type="journal article" date="2019" name="Int. J. Syst. Evol. Microbiol.">
        <title>The Global Catalogue of Microorganisms (GCM) 10K type strain sequencing project: providing services to taxonomists for standard genome sequencing and annotation.</title>
        <authorList>
            <consortium name="The Broad Institute Genomics Platform"/>
            <consortium name="The Broad Institute Genome Sequencing Center for Infectious Disease"/>
            <person name="Wu L."/>
            <person name="Ma J."/>
        </authorList>
    </citation>
    <scope>NUCLEOTIDE SEQUENCE [LARGE SCALE GENOMIC DNA]</scope>
    <source>
        <strain evidence="4">JCM 16908</strain>
    </source>
</reference>
<gene>
    <name evidence="3" type="ORF">GCM10022226_07370</name>
</gene>
<dbReference type="Gene3D" id="3.60.10.10">
    <property type="entry name" value="Endonuclease/exonuclease/phosphatase"/>
    <property type="match status" value="1"/>
</dbReference>
<sequence length="451" mass="49197">MAVMLPAGLEAAFGMLGVPWPTQDEGALRRCAAAYRACAGSLATEVIPTAHGAFQCAAASNAGDGMNTARAFWADYHEDGDDSTHLLNLVTILDAFADGHDLAADLVEAIKDFLIAVAAVVAIVLAVTVVAGGIAVLHARMSVVCLRTIAQRATSVTHRELNRFFGRTLVGGIEPRLRRILGARSPRRINVTSWNIAGARTINSLDSFDYGPENIPYFTRGLAKDRPDLVFLQESHVGATPSDSLAGRLADKLGLPHVMDTPTSISHLDPRYVLANSMLSKSPLRARAAHRLPRPDFEVRIRGEGEPVEPFDRYVQVARVNVNGRDITVANIHTNPLEFLGHAGGYVEGDGVRHARAIERLLLDRLPRRGPLLLVGDFNTDDIFKAYPDLMRKLGLKDALVDVPATVPWGQHPDHILYTSRTLRLIDAAATADAGTDHYRCRAVFRRRLIW</sequence>
<organism evidence="3 4">
    <name type="scientific">Sphaerisporangium flaviroseum</name>
    <dbReference type="NCBI Taxonomy" id="509199"/>
    <lineage>
        <taxon>Bacteria</taxon>
        <taxon>Bacillati</taxon>
        <taxon>Actinomycetota</taxon>
        <taxon>Actinomycetes</taxon>
        <taxon>Streptosporangiales</taxon>
        <taxon>Streptosporangiaceae</taxon>
        <taxon>Sphaerisporangium</taxon>
    </lineage>
</organism>
<keyword evidence="4" id="KW-1185">Reference proteome</keyword>
<feature type="transmembrane region" description="Helical" evidence="1">
    <location>
        <begin position="113"/>
        <end position="137"/>
    </location>
</feature>
<accession>A0ABP7HEK8</accession>
<dbReference type="InterPro" id="IPR005135">
    <property type="entry name" value="Endo/exonuclease/phosphatase"/>
</dbReference>
<evidence type="ECO:0000313" key="4">
    <source>
        <dbReference type="Proteomes" id="UP001500888"/>
    </source>
</evidence>
<evidence type="ECO:0000259" key="2">
    <source>
        <dbReference type="Pfam" id="PF03372"/>
    </source>
</evidence>
<proteinExistence type="predicted"/>
<dbReference type="InterPro" id="IPR036691">
    <property type="entry name" value="Endo/exonu/phosph_ase_sf"/>
</dbReference>
<evidence type="ECO:0000256" key="1">
    <source>
        <dbReference type="SAM" id="Phobius"/>
    </source>
</evidence>
<keyword evidence="1" id="KW-0812">Transmembrane</keyword>
<dbReference type="EMBL" id="BAAAZR010000001">
    <property type="protein sequence ID" value="GAA3790881.1"/>
    <property type="molecule type" value="Genomic_DNA"/>
</dbReference>
<keyword evidence="1" id="KW-0472">Membrane</keyword>
<dbReference type="Pfam" id="PF03372">
    <property type="entry name" value="Exo_endo_phos"/>
    <property type="match status" value="1"/>
</dbReference>
<evidence type="ECO:0000313" key="3">
    <source>
        <dbReference type="EMBL" id="GAA3790881.1"/>
    </source>
</evidence>
<protein>
    <recommendedName>
        <fullName evidence="2">Endonuclease/exonuclease/phosphatase domain-containing protein</fullName>
    </recommendedName>
</protein>
<feature type="domain" description="Endonuclease/exonuclease/phosphatase" evidence="2">
    <location>
        <begin position="193"/>
        <end position="438"/>
    </location>
</feature>
<name>A0ABP7HEK8_9ACTN</name>